<dbReference type="EC" id="2.5.1.19" evidence="7"/>
<keyword evidence="5 7" id="KW-0057">Aromatic amino acid biosynthesis</keyword>
<feature type="binding site" evidence="7">
    <location>
        <position position="308"/>
    </location>
    <ligand>
        <name>3-phosphoshikimate</name>
        <dbReference type="ChEBI" id="CHEBI:145989"/>
    </ligand>
</feature>
<feature type="binding site" evidence="7">
    <location>
        <position position="410"/>
    </location>
    <ligand>
        <name>phosphoenolpyruvate</name>
        <dbReference type="ChEBI" id="CHEBI:58702"/>
    </ligand>
</feature>
<comment type="pathway">
    <text evidence="1">Metabolic intermediate biosynthesis; chorismate biosynthesis; chorismate from D-erythrose 4-phosphate and phosphoenolpyruvate: step 6/7.</text>
</comment>
<dbReference type="EMBL" id="AP026830">
    <property type="protein sequence ID" value="BDR92360.1"/>
    <property type="molecule type" value="Genomic_DNA"/>
</dbReference>
<dbReference type="RefSeq" id="WP_188602928.1">
    <property type="nucleotide sequence ID" value="NZ_AP026830.1"/>
</dbReference>
<dbReference type="GO" id="GO:0009073">
    <property type="term" value="P:aromatic amino acid family biosynthetic process"/>
    <property type="evidence" value="ECO:0007669"/>
    <property type="project" value="UniProtKB-KW"/>
</dbReference>
<reference evidence="10" key="1">
    <citation type="journal article" date="2014" name="Int. J. Syst. Evol. Microbiol.">
        <title>Complete genome sequence of Corynebacterium casei LMG S-19264T (=DSM 44701T), isolated from a smear-ripened cheese.</title>
        <authorList>
            <consortium name="US DOE Joint Genome Institute (JGI-PGF)"/>
            <person name="Walter F."/>
            <person name="Albersmeier A."/>
            <person name="Kalinowski J."/>
            <person name="Ruckert C."/>
        </authorList>
    </citation>
    <scope>NUCLEOTIDE SEQUENCE</scope>
    <source>
        <strain evidence="10">JCM 11219</strain>
    </source>
</reference>
<evidence type="ECO:0000256" key="5">
    <source>
        <dbReference type="ARBA" id="ARBA00023141"/>
    </source>
</evidence>
<feature type="binding site" evidence="7">
    <location>
        <position position="188"/>
    </location>
    <ligand>
        <name>3-phosphoshikimate</name>
        <dbReference type="ChEBI" id="CHEBI:145989"/>
    </ligand>
</feature>
<feature type="binding site" evidence="7">
    <location>
        <position position="160"/>
    </location>
    <ligand>
        <name>3-phosphoshikimate</name>
        <dbReference type="ChEBI" id="CHEBI:145989"/>
    </ligand>
</feature>
<protein>
    <recommendedName>
        <fullName evidence="7">3-phosphoshikimate 1-carboxyvinyltransferase</fullName>
        <ecNumber evidence="7">2.5.1.19</ecNumber>
    </recommendedName>
    <alternativeName>
        <fullName evidence="7">5-enolpyruvylshikimate-3-phosphate synthase</fullName>
        <shortName evidence="7">EPSP synthase</shortName>
        <shortName evidence="7">EPSPS</shortName>
    </alternativeName>
</protein>
<feature type="domain" description="Enolpyruvate transferase" evidence="8">
    <location>
        <begin position="15"/>
        <end position="416"/>
    </location>
</feature>
<evidence type="ECO:0000256" key="3">
    <source>
        <dbReference type="ARBA" id="ARBA00022605"/>
    </source>
</evidence>
<gene>
    <name evidence="7" type="primary">aroA</name>
    <name evidence="10" type="ORF">GCM10007112_09710</name>
    <name evidence="9" type="ORF">Vsou_14530</name>
</gene>
<feature type="binding site" evidence="7">
    <location>
        <position position="22"/>
    </location>
    <ligand>
        <name>phosphoenolpyruvate</name>
        <dbReference type="ChEBI" id="CHEBI:58702"/>
    </ligand>
</feature>
<dbReference type="Proteomes" id="UP001060771">
    <property type="component" value="Chromosome"/>
</dbReference>
<dbReference type="AlphaFoldDB" id="A0A830EDM2"/>
<dbReference type="GO" id="GO:0005737">
    <property type="term" value="C:cytoplasm"/>
    <property type="evidence" value="ECO:0007669"/>
    <property type="project" value="UniProtKB-SubCell"/>
</dbReference>
<dbReference type="GO" id="GO:0003866">
    <property type="term" value="F:3-phosphoshikimate 1-carboxyvinyltransferase activity"/>
    <property type="evidence" value="ECO:0007669"/>
    <property type="project" value="UniProtKB-UniRule"/>
</dbReference>
<feature type="binding site" evidence="7">
    <location>
        <position position="118"/>
    </location>
    <ligand>
        <name>phosphoenolpyruvate</name>
        <dbReference type="ChEBI" id="CHEBI:58702"/>
    </ligand>
</feature>
<accession>A0A830EDM2</accession>
<evidence type="ECO:0000256" key="2">
    <source>
        <dbReference type="ARBA" id="ARBA00009948"/>
    </source>
</evidence>
<evidence type="ECO:0000256" key="1">
    <source>
        <dbReference type="ARBA" id="ARBA00004811"/>
    </source>
</evidence>
<dbReference type="EMBL" id="BMNM01000003">
    <property type="protein sequence ID" value="GGI74971.1"/>
    <property type="molecule type" value="Genomic_DNA"/>
</dbReference>
<keyword evidence="3 7" id="KW-0028">Amino-acid biosynthesis</keyword>
<feature type="binding site" evidence="7">
    <location>
        <position position="339"/>
    </location>
    <ligand>
        <name>phosphoenolpyruvate</name>
        <dbReference type="ChEBI" id="CHEBI:58702"/>
    </ligand>
</feature>
<organism evidence="10 11">
    <name type="scientific">Vulcanisaeta souniana JCM 11219</name>
    <dbReference type="NCBI Taxonomy" id="1293586"/>
    <lineage>
        <taxon>Archaea</taxon>
        <taxon>Thermoproteota</taxon>
        <taxon>Thermoprotei</taxon>
        <taxon>Thermoproteales</taxon>
        <taxon>Thermoproteaceae</taxon>
        <taxon>Vulcanisaeta</taxon>
    </lineage>
</organism>
<keyword evidence="4 7" id="KW-0808">Transferase</keyword>
<evidence type="ECO:0000313" key="9">
    <source>
        <dbReference type="EMBL" id="BDR92360.1"/>
    </source>
</evidence>
<dbReference type="InterPro" id="IPR013792">
    <property type="entry name" value="RNA3'P_cycl/enolpyr_Trfase_a/b"/>
</dbReference>
<proteinExistence type="inferred from homology"/>
<dbReference type="SUPFAM" id="SSF55205">
    <property type="entry name" value="EPT/RTPC-like"/>
    <property type="match status" value="1"/>
</dbReference>
<comment type="catalytic activity">
    <reaction evidence="6">
        <text>3-phosphoshikimate + phosphoenolpyruvate = 5-O-(1-carboxyvinyl)-3-phosphoshikimate + phosphate</text>
        <dbReference type="Rhea" id="RHEA:21256"/>
        <dbReference type="ChEBI" id="CHEBI:43474"/>
        <dbReference type="ChEBI" id="CHEBI:57701"/>
        <dbReference type="ChEBI" id="CHEBI:58702"/>
        <dbReference type="ChEBI" id="CHEBI:145989"/>
        <dbReference type="EC" id="2.5.1.19"/>
    </reaction>
    <physiologicalReaction direction="left-to-right" evidence="6">
        <dbReference type="Rhea" id="RHEA:21257"/>
    </physiologicalReaction>
</comment>
<comment type="similarity">
    <text evidence="2 7">Belongs to the EPSP synthase family.</text>
</comment>
<feature type="active site" description="Proton acceptor" evidence="7">
    <location>
        <position position="308"/>
    </location>
</feature>
<dbReference type="Gene3D" id="3.65.10.10">
    <property type="entry name" value="Enolpyruvate transferase domain"/>
    <property type="match status" value="2"/>
</dbReference>
<keyword evidence="12" id="KW-1185">Reference proteome</keyword>
<evidence type="ECO:0000313" key="12">
    <source>
        <dbReference type="Proteomes" id="UP001060771"/>
    </source>
</evidence>
<dbReference type="InterPro" id="IPR001986">
    <property type="entry name" value="Enolpyruvate_Tfrase_dom"/>
</dbReference>
<keyword evidence="7" id="KW-0963">Cytoplasm</keyword>
<reference evidence="12" key="3">
    <citation type="submission" date="2022-09" db="EMBL/GenBank/DDBJ databases">
        <title>Complete genome sequence of Vulcanisaeta souniana.</title>
        <authorList>
            <person name="Kato S."/>
            <person name="Itoh T."/>
            <person name="Ohkuma M."/>
        </authorList>
    </citation>
    <scope>NUCLEOTIDE SEQUENCE [LARGE SCALE GENOMIC DNA]</scope>
    <source>
        <strain evidence="12">JCM 11219</strain>
    </source>
</reference>
<feature type="binding site" evidence="7">
    <location>
        <position position="162"/>
    </location>
    <ligand>
        <name>3-phosphoshikimate</name>
        <dbReference type="ChEBI" id="CHEBI:145989"/>
    </ligand>
</feature>
<evidence type="ECO:0000256" key="7">
    <source>
        <dbReference type="HAMAP-Rule" id="MF_00210"/>
    </source>
</evidence>
<feature type="binding site" evidence="7">
    <location>
        <position position="27"/>
    </location>
    <ligand>
        <name>3-phosphoshikimate</name>
        <dbReference type="ChEBI" id="CHEBI:145989"/>
    </ligand>
</feature>
<feature type="binding site" evidence="7">
    <location>
        <position position="162"/>
    </location>
    <ligand>
        <name>phosphoenolpyruvate</name>
        <dbReference type="ChEBI" id="CHEBI:58702"/>
    </ligand>
</feature>
<dbReference type="InterPro" id="IPR006264">
    <property type="entry name" value="EPSP_synthase"/>
</dbReference>
<feature type="binding site" evidence="7">
    <location>
        <position position="90"/>
    </location>
    <ligand>
        <name>phosphoenolpyruvate</name>
        <dbReference type="ChEBI" id="CHEBI:58702"/>
    </ligand>
</feature>
<comment type="caution">
    <text evidence="7">Lacks conserved residue(s) required for the propagation of feature annotation.</text>
</comment>
<dbReference type="Proteomes" id="UP000657075">
    <property type="component" value="Unassembled WGS sequence"/>
</dbReference>
<dbReference type="PANTHER" id="PTHR21090">
    <property type="entry name" value="AROM/DEHYDROQUINATE SYNTHASE"/>
    <property type="match status" value="1"/>
</dbReference>
<dbReference type="InterPro" id="IPR036968">
    <property type="entry name" value="Enolpyruvate_Tfrase_sf"/>
</dbReference>
<dbReference type="GO" id="GO:0009423">
    <property type="term" value="P:chorismate biosynthetic process"/>
    <property type="evidence" value="ECO:0007669"/>
    <property type="project" value="UniProtKB-UniRule"/>
</dbReference>
<dbReference type="GO" id="GO:0008652">
    <property type="term" value="P:amino acid biosynthetic process"/>
    <property type="evidence" value="ECO:0007669"/>
    <property type="project" value="UniProtKB-KW"/>
</dbReference>
<feature type="binding site" evidence="7">
    <location>
        <position position="384"/>
    </location>
    <ligand>
        <name>phosphoenolpyruvate</name>
        <dbReference type="ChEBI" id="CHEBI:58702"/>
    </ligand>
</feature>
<evidence type="ECO:0000256" key="6">
    <source>
        <dbReference type="ARBA" id="ARBA00044633"/>
    </source>
</evidence>
<sequence>MSRLLINGFEARETVIEAPPSKALTLRYLLASALSRTWVSLSKLNWGDDAWSMIRGVKPISEIEIRGDRVRIRRGVSLERLRVVDVGESGFTLRTLTGAYSGIEGVTLLMPRGSLIDRPMDELIGALRSLNVKIDRIGSIIRVVGNRVVGGYIMINGSVSSQYISSLLYLAPFTEGGIEISIRPPVKSRPYIDATINVLRDFNINVERNGDTIYVGGSQEFKATIDEFMIPGDYSLAAYYIVLSALGGFDLKIINLYRDKAIESEYSFIKYAVSMGVEIEENKDSVLVRGSLTRELKPIDADLGDSPDIVMPLALLMARSSGRSRITGVSHLVYKESNRLRGIAGILKCLGADVKIDEGNGVIEVNGVNRVRGGCVIDAVNDHRIVMMSIIGGLLAEEPVTVVNWEGISKSWPTFIWELEKLGAKIQIIQ</sequence>
<evidence type="ECO:0000313" key="11">
    <source>
        <dbReference type="Proteomes" id="UP000657075"/>
    </source>
</evidence>
<name>A0A830EDM2_9CREN</name>
<dbReference type="Pfam" id="PF00275">
    <property type="entry name" value="EPSP_synthase"/>
    <property type="match status" value="1"/>
</dbReference>
<evidence type="ECO:0000313" key="10">
    <source>
        <dbReference type="EMBL" id="GGI74971.1"/>
    </source>
</evidence>
<dbReference type="OrthoDB" id="43788at2157"/>
<evidence type="ECO:0000259" key="8">
    <source>
        <dbReference type="Pfam" id="PF00275"/>
    </source>
</evidence>
<dbReference type="GeneID" id="76207001"/>
<dbReference type="UniPathway" id="UPA00053">
    <property type="reaction ID" value="UER00089"/>
</dbReference>
<comment type="subunit">
    <text evidence="7">Monomer.</text>
</comment>
<feature type="binding site" evidence="7">
    <location>
        <position position="335"/>
    </location>
    <ligand>
        <name>3-phosphoshikimate</name>
        <dbReference type="ChEBI" id="CHEBI:145989"/>
    </ligand>
</feature>
<dbReference type="PANTHER" id="PTHR21090:SF5">
    <property type="entry name" value="PENTAFUNCTIONAL AROM POLYPEPTIDE"/>
    <property type="match status" value="1"/>
</dbReference>
<reference evidence="10" key="2">
    <citation type="submission" date="2020-09" db="EMBL/GenBank/DDBJ databases">
        <authorList>
            <person name="Sun Q."/>
            <person name="Ohkuma M."/>
        </authorList>
    </citation>
    <scope>NUCLEOTIDE SEQUENCE</scope>
    <source>
        <strain evidence="10">JCM 11219</strain>
    </source>
</reference>
<dbReference type="PIRSF" id="PIRSF000505">
    <property type="entry name" value="EPSPS"/>
    <property type="match status" value="1"/>
</dbReference>
<evidence type="ECO:0000256" key="4">
    <source>
        <dbReference type="ARBA" id="ARBA00022679"/>
    </source>
</evidence>
<feature type="binding site" evidence="7">
    <location>
        <position position="161"/>
    </location>
    <ligand>
        <name>3-phosphoshikimate</name>
        <dbReference type="ChEBI" id="CHEBI:145989"/>
    </ligand>
</feature>
<feature type="binding site" evidence="7">
    <location>
        <position position="22"/>
    </location>
    <ligand>
        <name>3-phosphoshikimate</name>
        <dbReference type="ChEBI" id="CHEBI:145989"/>
    </ligand>
</feature>
<comment type="function">
    <text evidence="7">Catalyzes the transfer of the enolpyruvyl moiety of phosphoenolpyruvate (PEP) to the 5-hydroxyl of shikimate-3-phosphate (S3P) to produce enolpyruvyl shikimate-3-phosphate and inorganic phosphate.</text>
</comment>
<dbReference type="HAMAP" id="MF_00210">
    <property type="entry name" value="EPSP_synth"/>
    <property type="match status" value="1"/>
</dbReference>
<comment type="subcellular location">
    <subcellularLocation>
        <location evidence="7">Cytoplasm</location>
    </subcellularLocation>
</comment>
<reference evidence="9" key="4">
    <citation type="journal article" date="2023" name="Microbiol. Resour. Announc.">
        <title>Complete Genome Sequence of Vulcanisaeta souniana Strain IC-059, a Hyperthermophilic Archaeon Isolated from Hot Spring Water in Japan.</title>
        <authorList>
            <person name="Kato S."/>
            <person name="Itoh T."/>
            <person name="Wu L."/>
            <person name="Ma J."/>
            <person name="Ohkuma M."/>
        </authorList>
    </citation>
    <scope>NUCLEOTIDE SEQUENCE</scope>
    <source>
        <strain evidence="9">JCM 11219</strain>
    </source>
</reference>